<feature type="domain" description="EamA" evidence="7">
    <location>
        <begin position="153"/>
        <end position="291"/>
    </location>
</feature>
<feature type="transmembrane region" description="Helical" evidence="6">
    <location>
        <begin position="252"/>
        <end position="267"/>
    </location>
</feature>
<evidence type="ECO:0000313" key="9">
    <source>
        <dbReference type="Proteomes" id="UP000778797"/>
    </source>
</evidence>
<comment type="caution">
    <text evidence="8">The sequence shown here is derived from an EMBL/GenBank/DDBJ whole genome shotgun (WGS) entry which is preliminary data.</text>
</comment>
<evidence type="ECO:0000313" key="8">
    <source>
        <dbReference type="EMBL" id="MCC1484649.1"/>
    </source>
</evidence>
<comment type="similarity">
    <text evidence="2">Belongs to the EamA transporter family.</text>
</comment>
<keyword evidence="9" id="KW-1185">Reference proteome</keyword>
<evidence type="ECO:0000256" key="1">
    <source>
        <dbReference type="ARBA" id="ARBA00004141"/>
    </source>
</evidence>
<feature type="transmembrane region" description="Helical" evidence="6">
    <location>
        <begin position="37"/>
        <end position="57"/>
    </location>
</feature>
<sequence>MRKKTILIILSFFSIYVFWGSTYMLNKMAVMQLSPFMLAGVRFSFAGILVLIIAKLLKKSLRVSKKQLINCTIAGFLFLAYGNGAIVWALKYVDSGFAALEASINPLLILILMRIYQKKAIKLKSIIGIALGIVGMYLLVSQKELTFQDGSTLAIIVIFTCVLCWAIGSLFIAQADLPKNFFIGTGYQMLTAGIILCIASGLFGESWIALTDWTLKTQLSMVGLVLFGSIAAFTSFNYLLKNVSPEKVATSAYVNPIIALLLGWKFLEEQITLQTISAAVLLLLGVYFINTKRDKISKSYNSPKR</sequence>
<feature type="transmembrane region" description="Helical" evidence="6">
    <location>
        <begin position="96"/>
        <end position="116"/>
    </location>
</feature>
<evidence type="ECO:0000256" key="3">
    <source>
        <dbReference type="ARBA" id="ARBA00022692"/>
    </source>
</evidence>
<reference evidence="8" key="1">
    <citation type="submission" date="2021-03" db="EMBL/GenBank/DDBJ databases">
        <authorList>
            <person name="Ping X."/>
        </authorList>
    </citation>
    <scope>NUCLEOTIDE SEQUENCE</scope>
    <source>
        <strain evidence="8">E313</strain>
    </source>
</reference>
<protein>
    <submittedName>
        <fullName evidence="8">EamA family transporter</fullName>
    </submittedName>
</protein>
<feature type="transmembrane region" description="Helical" evidence="6">
    <location>
        <begin position="7"/>
        <end position="25"/>
    </location>
</feature>
<keyword evidence="5 6" id="KW-0472">Membrane</keyword>
<dbReference type="InterPro" id="IPR000620">
    <property type="entry name" value="EamA_dom"/>
</dbReference>
<feature type="transmembrane region" description="Helical" evidence="6">
    <location>
        <begin position="152"/>
        <end position="173"/>
    </location>
</feature>
<evidence type="ECO:0000256" key="2">
    <source>
        <dbReference type="ARBA" id="ARBA00007362"/>
    </source>
</evidence>
<feature type="domain" description="EamA" evidence="7">
    <location>
        <begin position="8"/>
        <end position="140"/>
    </location>
</feature>
<feature type="transmembrane region" description="Helical" evidence="6">
    <location>
        <begin position="273"/>
        <end position="290"/>
    </location>
</feature>
<keyword evidence="3 6" id="KW-0812">Transmembrane</keyword>
<dbReference type="EMBL" id="JAFMPT010000009">
    <property type="protein sequence ID" value="MCC1484649.1"/>
    <property type="molecule type" value="Genomic_DNA"/>
</dbReference>
<evidence type="ECO:0000256" key="4">
    <source>
        <dbReference type="ARBA" id="ARBA00022989"/>
    </source>
</evidence>
<evidence type="ECO:0000259" key="7">
    <source>
        <dbReference type="Pfam" id="PF00892"/>
    </source>
</evidence>
<feature type="transmembrane region" description="Helical" evidence="6">
    <location>
        <begin position="185"/>
        <end position="209"/>
    </location>
</feature>
<evidence type="ECO:0000256" key="6">
    <source>
        <dbReference type="SAM" id="Phobius"/>
    </source>
</evidence>
<dbReference type="InterPro" id="IPR037185">
    <property type="entry name" value="EmrE-like"/>
</dbReference>
<dbReference type="PANTHER" id="PTHR32322">
    <property type="entry name" value="INNER MEMBRANE TRANSPORTER"/>
    <property type="match status" value="1"/>
</dbReference>
<proteinExistence type="inferred from homology"/>
<feature type="transmembrane region" description="Helical" evidence="6">
    <location>
        <begin position="123"/>
        <end position="140"/>
    </location>
</feature>
<gene>
    <name evidence="8" type="ORF">J1C55_08620</name>
</gene>
<reference evidence="8" key="2">
    <citation type="submission" date="2021-10" db="EMBL/GenBank/DDBJ databases">
        <title>Genome of Winogradskyella sp. E313.</title>
        <authorList>
            <person name="Zhou Y."/>
        </authorList>
    </citation>
    <scope>NUCLEOTIDE SEQUENCE</scope>
    <source>
        <strain evidence="8">E313</strain>
    </source>
</reference>
<organism evidence="8 9">
    <name type="scientific">Winogradskyella immobilis</name>
    <dbReference type="NCBI Taxonomy" id="2816852"/>
    <lineage>
        <taxon>Bacteria</taxon>
        <taxon>Pseudomonadati</taxon>
        <taxon>Bacteroidota</taxon>
        <taxon>Flavobacteriia</taxon>
        <taxon>Flavobacteriales</taxon>
        <taxon>Flavobacteriaceae</taxon>
        <taxon>Winogradskyella</taxon>
    </lineage>
</organism>
<dbReference type="Pfam" id="PF00892">
    <property type="entry name" value="EamA"/>
    <property type="match status" value="2"/>
</dbReference>
<name>A0ABS8EN61_9FLAO</name>
<keyword evidence="4 6" id="KW-1133">Transmembrane helix</keyword>
<evidence type="ECO:0000256" key="5">
    <source>
        <dbReference type="ARBA" id="ARBA00023136"/>
    </source>
</evidence>
<feature type="transmembrane region" description="Helical" evidence="6">
    <location>
        <begin position="221"/>
        <end position="240"/>
    </location>
</feature>
<dbReference type="PANTHER" id="PTHR32322:SF2">
    <property type="entry name" value="EAMA DOMAIN-CONTAINING PROTEIN"/>
    <property type="match status" value="1"/>
</dbReference>
<dbReference type="InterPro" id="IPR050638">
    <property type="entry name" value="AA-Vitamin_Transporters"/>
</dbReference>
<feature type="transmembrane region" description="Helical" evidence="6">
    <location>
        <begin position="69"/>
        <end position="90"/>
    </location>
</feature>
<dbReference type="SUPFAM" id="SSF103481">
    <property type="entry name" value="Multidrug resistance efflux transporter EmrE"/>
    <property type="match status" value="2"/>
</dbReference>
<accession>A0ABS8EN61</accession>
<dbReference type="Proteomes" id="UP000778797">
    <property type="component" value="Unassembled WGS sequence"/>
</dbReference>
<dbReference type="RefSeq" id="WP_227477096.1">
    <property type="nucleotide sequence ID" value="NZ_JAFMPT010000009.1"/>
</dbReference>
<comment type="subcellular location">
    <subcellularLocation>
        <location evidence="1">Membrane</location>
        <topology evidence="1">Multi-pass membrane protein</topology>
    </subcellularLocation>
</comment>